<dbReference type="PATRIC" id="fig|1129794.4.peg.3821"/>
<evidence type="ECO:0008006" key="4">
    <source>
        <dbReference type="Google" id="ProtNLM"/>
    </source>
</evidence>
<dbReference type="Proteomes" id="UP000011864">
    <property type="component" value="Chromosome"/>
</dbReference>
<keyword evidence="1" id="KW-0732">Signal</keyword>
<feature type="chain" id="PRO_5003902822" description="PEP-CTERM protein-sorting domain-containing protein" evidence="1">
    <location>
        <begin position="26"/>
        <end position="298"/>
    </location>
</feature>
<dbReference type="HOGENOM" id="CLU_989166_0_0_6"/>
<organism evidence="2 3">
    <name type="scientific">Paraglaciecola psychrophila 170</name>
    <dbReference type="NCBI Taxonomy" id="1129794"/>
    <lineage>
        <taxon>Bacteria</taxon>
        <taxon>Pseudomonadati</taxon>
        <taxon>Pseudomonadota</taxon>
        <taxon>Gammaproteobacteria</taxon>
        <taxon>Alteromonadales</taxon>
        <taxon>Alteromonadaceae</taxon>
        <taxon>Paraglaciecola</taxon>
    </lineage>
</organism>
<dbReference type="OrthoDB" id="6117416at2"/>
<evidence type="ECO:0000256" key="1">
    <source>
        <dbReference type="SAM" id="SignalP"/>
    </source>
</evidence>
<dbReference type="eggNOG" id="ENOG5032YWX">
    <property type="taxonomic scope" value="Bacteria"/>
</dbReference>
<evidence type="ECO:0000313" key="2">
    <source>
        <dbReference type="EMBL" id="AGH45941.1"/>
    </source>
</evidence>
<dbReference type="NCBIfam" id="NF041927">
    <property type="entry name" value="Xrt_dep_XDP1"/>
    <property type="match status" value="1"/>
</dbReference>
<keyword evidence="3" id="KW-1185">Reference proteome</keyword>
<dbReference type="EMBL" id="CP003837">
    <property type="protein sequence ID" value="AGH45941.1"/>
    <property type="molecule type" value="Genomic_DNA"/>
</dbReference>
<dbReference type="KEGG" id="gps:C427_3836"/>
<protein>
    <recommendedName>
        <fullName evidence="4">PEP-CTERM protein-sorting domain-containing protein</fullName>
    </recommendedName>
</protein>
<evidence type="ECO:0000313" key="3">
    <source>
        <dbReference type="Proteomes" id="UP000011864"/>
    </source>
</evidence>
<dbReference type="InterPro" id="IPR049672">
    <property type="entry name" value="Xrt_dep_XDP1"/>
</dbReference>
<name>K7AVJ0_9ALTE</name>
<accession>K7AVJ0</accession>
<gene>
    <name evidence="2" type="ORF">C427_3836</name>
</gene>
<reference evidence="2 3" key="1">
    <citation type="journal article" date="2013" name="Genome Announc.">
        <title>Complete Genome Sequence of Glaciecola psychrophila Strain 170T.</title>
        <authorList>
            <person name="Yin J."/>
            <person name="Chen J."/>
            <person name="Liu G."/>
            <person name="Yu Y."/>
            <person name="Song L."/>
            <person name="Wang X."/>
            <person name="Qu X."/>
        </authorList>
    </citation>
    <scope>NUCLEOTIDE SEQUENCE [LARGE SCALE GENOMIC DNA]</scope>
    <source>
        <strain evidence="2 3">170</strain>
    </source>
</reference>
<sequence length="298" mass="32320">MKLYNINRILALTALFVCFTNNAFATNNSSCDPGDSTPPTSTTCDTWEGALNYDLYTTESNVEIGTDFSTGGNINIDGVSIKVSAWSDTYGNNDDIVVEGQVAGPWPSNGEVGYGIKNQDELDYGDYKNGGYSHAIDNLRGRTTDYDMVLFSFSEEVSLAGASFSWLNPDEDVDSQQITVVGLDSIQGLSGSTWANIASSNSVVNAGSFQIEKCDDVYLSDFTTTKTAQYWLVGAYNTAFGYVSDFSKKDDAFKLASIGFDKKKTPAEKPPTYVDAPGSFALLILGGGLMAWRRRKTQ</sequence>
<dbReference type="RefSeq" id="WP_007641059.1">
    <property type="nucleotide sequence ID" value="NC_020514.1"/>
</dbReference>
<proteinExistence type="predicted"/>
<feature type="signal peptide" evidence="1">
    <location>
        <begin position="1"/>
        <end position="25"/>
    </location>
</feature>
<dbReference type="AlphaFoldDB" id="K7AVJ0"/>